<evidence type="ECO:0000256" key="4">
    <source>
        <dbReference type="ARBA" id="ARBA00022692"/>
    </source>
</evidence>
<dbReference type="CDD" id="cd06261">
    <property type="entry name" value="TM_PBP2"/>
    <property type="match status" value="1"/>
</dbReference>
<feature type="transmembrane region" description="Helical" evidence="7">
    <location>
        <begin position="108"/>
        <end position="128"/>
    </location>
</feature>
<evidence type="ECO:0000256" key="3">
    <source>
        <dbReference type="ARBA" id="ARBA00022475"/>
    </source>
</evidence>
<feature type="transmembrane region" description="Helical" evidence="7">
    <location>
        <begin position="153"/>
        <end position="178"/>
    </location>
</feature>
<feature type="transmembrane region" description="Helical" evidence="7">
    <location>
        <begin position="199"/>
        <end position="222"/>
    </location>
</feature>
<feature type="transmembrane region" description="Helical" evidence="7">
    <location>
        <begin position="262"/>
        <end position="281"/>
    </location>
</feature>
<keyword evidence="2 7" id="KW-0813">Transport</keyword>
<dbReference type="PANTHER" id="PTHR30193:SF37">
    <property type="entry name" value="INNER MEMBRANE ABC TRANSPORTER PERMEASE PROTEIN YCJO"/>
    <property type="match status" value="1"/>
</dbReference>
<dbReference type="PANTHER" id="PTHR30193">
    <property type="entry name" value="ABC TRANSPORTER PERMEASE PROTEIN"/>
    <property type="match status" value="1"/>
</dbReference>
<feature type="domain" description="ABC transmembrane type-1" evidence="8">
    <location>
        <begin position="67"/>
        <end position="280"/>
    </location>
</feature>
<evidence type="ECO:0000256" key="1">
    <source>
        <dbReference type="ARBA" id="ARBA00004651"/>
    </source>
</evidence>
<sequence length="291" mass="32634">MSLSAKRSFNATPYLFLLPCMLVFGVFIFFPFAKTVIFSFFLTNSRGKPVEFVGFENYIKQFSSAQFLNSLKLTLIFAPLVCIPTLVAAYFLAALANTRSRGSRIYEVMYSLPMAIASAPAAAIWFNLLSSGKNGIMNHLLGTDIRWLLDAKYALFGVAFVTVWLNIGTGFIFLLTGFRNVSDELIESARMDGAGYFRRLFSILTPIASPQIFFVVFLNIVVSFQAFAQIRLLTQGGPSYSTNVLVYSIFQSAIRDTRFETAFAQSVVLFLIILGVTIIQFKTEDRMVHYQ</sequence>
<protein>
    <submittedName>
        <fullName evidence="9">Glycerol-3-phosphate ABC transporter</fullName>
    </submittedName>
</protein>
<dbReference type="GO" id="GO:0005886">
    <property type="term" value="C:plasma membrane"/>
    <property type="evidence" value="ECO:0007669"/>
    <property type="project" value="UniProtKB-SubCell"/>
</dbReference>
<dbReference type="Pfam" id="PF00528">
    <property type="entry name" value="BPD_transp_1"/>
    <property type="match status" value="1"/>
</dbReference>
<feature type="transmembrane region" description="Helical" evidence="7">
    <location>
        <begin position="12"/>
        <end position="33"/>
    </location>
</feature>
<dbReference type="OrthoDB" id="368874at2"/>
<dbReference type="PROSITE" id="PS50928">
    <property type="entry name" value="ABC_TM1"/>
    <property type="match status" value="1"/>
</dbReference>
<dbReference type="InterPro" id="IPR035906">
    <property type="entry name" value="MetI-like_sf"/>
</dbReference>
<comment type="subcellular location">
    <subcellularLocation>
        <location evidence="1 7">Cell membrane</location>
        <topology evidence="1 7">Multi-pass membrane protein</topology>
    </subcellularLocation>
</comment>
<evidence type="ECO:0000313" key="10">
    <source>
        <dbReference type="Proteomes" id="UP000009223"/>
    </source>
</evidence>
<dbReference type="GO" id="GO:0055085">
    <property type="term" value="P:transmembrane transport"/>
    <property type="evidence" value="ECO:0007669"/>
    <property type="project" value="InterPro"/>
</dbReference>
<evidence type="ECO:0000259" key="8">
    <source>
        <dbReference type="PROSITE" id="PS50928"/>
    </source>
</evidence>
<dbReference type="SUPFAM" id="SSF161098">
    <property type="entry name" value="MetI-like"/>
    <property type="match status" value="1"/>
</dbReference>
<dbReference type="STRING" id="545694.TREPR_3326"/>
<reference evidence="9 10" key="2">
    <citation type="journal article" date="2011" name="ISME J.">
        <title>RNA-seq reveals cooperative metabolic interactions between two termite-gut spirochete species in co-culture.</title>
        <authorList>
            <person name="Rosenthal A.Z."/>
            <person name="Matson E.G."/>
            <person name="Eldar A."/>
            <person name="Leadbetter J.R."/>
        </authorList>
    </citation>
    <scope>NUCLEOTIDE SEQUENCE [LARGE SCALE GENOMIC DNA]</scope>
    <source>
        <strain evidence="10">ATCC BAA-887 / DSM 12427 / ZAS-2</strain>
    </source>
</reference>
<dbReference type="EMBL" id="CP001843">
    <property type="protein sequence ID" value="AEF83681.1"/>
    <property type="molecule type" value="Genomic_DNA"/>
</dbReference>
<organism evidence="9 10">
    <name type="scientific">Treponema primitia (strain ATCC BAA-887 / DSM 12427 / ZAS-2)</name>
    <dbReference type="NCBI Taxonomy" id="545694"/>
    <lineage>
        <taxon>Bacteria</taxon>
        <taxon>Pseudomonadati</taxon>
        <taxon>Spirochaetota</taxon>
        <taxon>Spirochaetia</taxon>
        <taxon>Spirochaetales</taxon>
        <taxon>Treponemataceae</taxon>
        <taxon>Treponema</taxon>
    </lineage>
</organism>
<name>F5YK91_TREPZ</name>
<dbReference type="eggNOG" id="COG1175">
    <property type="taxonomic scope" value="Bacteria"/>
</dbReference>
<keyword evidence="3" id="KW-1003">Cell membrane</keyword>
<proteinExistence type="inferred from homology"/>
<evidence type="ECO:0000256" key="6">
    <source>
        <dbReference type="ARBA" id="ARBA00023136"/>
    </source>
</evidence>
<evidence type="ECO:0000313" key="9">
    <source>
        <dbReference type="EMBL" id="AEF83681.1"/>
    </source>
</evidence>
<evidence type="ECO:0000256" key="5">
    <source>
        <dbReference type="ARBA" id="ARBA00022989"/>
    </source>
</evidence>
<accession>F5YK91</accession>
<feature type="transmembrane region" description="Helical" evidence="7">
    <location>
        <begin position="73"/>
        <end position="96"/>
    </location>
</feature>
<reference evidence="10" key="1">
    <citation type="submission" date="2009-12" db="EMBL/GenBank/DDBJ databases">
        <title>Complete sequence of Treponema primitia strain ZAS-2.</title>
        <authorList>
            <person name="Tetu S.G."/>
            <person name="Matson E."/>
            <person name="Ren Q."/>
            <person name="Seshadri R."/>
            <person name="Elbourne L."/>
            <person name="Hassan K.A."/>
            <person name="Durkin A."/>
            <person name="Radune D."/>
            <person name="Mohamoud Y."/>
            <person name="Shay R."/>
            <person name="Jin S."/>
            <person name="Zhang X."/>
            <person name="Lucey K."/>
            <person name="Ballor N.R."/>
            <person name="Ottesen E."/>
            <person name="Rosenthal R."/>
            <person name="Allen A."/>
            <person name="Leadbetter J.R."/>
            <person name="Paulsen I.T."/>
        </authorList>
    </citation>
    <scope>NUCLEOTIDE SEQUENCE [LARGE SCALE GENOMIC DNA]</scope>
    <source>
        <strain evidence="10">ATCC BAA-887 / DSM 12427 / ZAS-2</strain>
    </source>
</reference>
<keyword evidence="4 7" id="KW-0812">Transmembrane</keyword>
<dbReference type="HOGENOM" id="CLU_016047_0_2_12"/>
<evidence type="ECO:0000256" key="7">
    <source>
        <dbReference type="RuleBase" id="RU363032"/>
    </source>
</evidence>
<dbReference type="Gene3D" id="1.10.3720.10">
    <property type="entry name" value="MetI-like"/>
    <property type="match status" value="1"/>
</dbReference>
<comment type="similarity">
    <text evidence="7">Belongs to the binding-protein-dependent transport system permease family.</text>
</comment>
<dbReference type="Proteomes" id="UP000009223">
    <property type="component" value="Chromosome"/>
</dbReference>
<keyword evidence="6 7" id="KW-0472">Membrane</keyword>
<dbReference type="InterPro" id="IPR051393">
    <property type="entry name" value="ABC_transporter_permease"/>
</dbReference>
<dbReference type="AlphaFoldDB" id="F5YK91"/>
<dbReference type="KEGG" id="tpi:TREPR_3326"/>
<keyword evidence="10" id="KW-1185">Reference proteome</keyword>
<evidence type="ECO:0000256" key="2">
    <source>
        <dbReference type="ARBA" id="ARBA00022448"/>
    </source>
</evidence>
<gene>
    <name evidence="9" type="ordered locus">TREPR_3326</name>
</gene>
<dbReference type="RefSeq" id="WP_015706952.1">
    <property type="nucleotide sequence ID" value="NC_015578.1"/>
</dbReference>
<dbReference type="InterPro" id="IPR000515">
    <property type="entry name" value="MetI-like"/>
</dbReference>
<keyword evidence="5 7" id="KW-1133">Transmembrane helix</keyword>